<dbReference type="AlphaFoldDB" id="A0AAW0JG44"/>
<organism evidence="1 2">
    <name type="scientific">Quercus suber</name>
    <name type="common">Cork oak</name>
    <dbReference type="NCBI Taxonomy" id="58331"/>
    <lineage>
        <taxon>Eukaryota</taxon>
        <taxon>Viridiplantae</taxon>
        <taxon>Streptophyta</taxon>
        <taxon>Embryophyta</taxon>
        <taxon>Tracheophyta</taxon>
        <taxon>Spermatophyta</taxon>
        <taxon>Magnoliopsida</taxon>
        <taxon>eudicotyledons</taxon>
        <taxon>Gunneridae</taxon>
        <taxon>Pentapetalae</taxon>
        <taxon>rosids</taxon>
        <taxon>fabids</taxon>
        <taxon>Fagales</taxon>
        <taxon>Fagaceae</taxon>
        <taxon>Quercus</taxon>
    </lineage>
</organism>
<evidence type="ECO:0000313" key="1">
    <source>
        <dbReference type="EMBL" id="KAK7825800.1"/>
    </source>
</evidence>
<protein>
    <submittedName>
        <fullName evidence="1">Protein reticulata-related 4</fullName>
    </submittedName>
</protein>
<proteinExistence type="predicted"/>
<accession>A0AAW0JG44</accession>
<dbReference type="Proteomes" id="UP000237347">
    <property type="component" value="Unassembled WGS sequence"/>
</dbReference>
<comment type="caution">
    <text evidence="1">The sequence shown here is derived from an EMBL/GenBank/DDBJ whole genome shotgun (WGS) entry which is preliminary data.</text>
</comment>
<keyword evidence="2" id="KW-1185">Reference proteome</keyword>
<name>A0AAW0JG44_QUESU</name>
<reference evidence="1 2" key="1">
    <citation type="journal article" date="2018" name="Sci. Data">
        <title>The draft genome sequence of cork oak.</title>
        <authorList>
            <person name="Ramos A.M."/>
            <person name="Usie A."/>
            <person name="Barbosa P."/>
            <person name="Barros P.M."/>
            <person name="Capote T."/>
            <person name="Chaves I."/>
            <person name="Simoes F."/>
            <person name="Abreu I."/>
            <person name="Carrasquinho I."/>
            <person name="Faro C."/>
            <person name="Guimaraes J.B."/>
            <person name="Mendonca D."/>
            <person name="Nobrega F."/>
            <person name="Rodrigues L."/>
            <person name="Saibo N.J.M."/>
            <person name="Varela M.C."/>
            <person name="Egas C."/>
            <person name="Matos J."/>
            <person name="Miguel C.M."/>
            <person name="Oliveira M.M."/>
            <person name="Ricardo C.P."/>
            <person name="Goncalves S."/>
        </authorList>
    </citation>
    <scope>NUCLEOTIDE SEQUENCE [LARGE SCALE GENOMIC DNA]</scope>
    <source>
        <strain evidence="2">cv. HL8</strain>
    </source>
</reference>
<gene>
    <name evidence="1" type="primary">RER4_10</name>
    <name evidence="1" type="ORF">CFP56_032715</name>
</gene>
<dbReference type="EMBL" id="PKMF04000563">
    <property type="protein sequence ID" value="KAK7825800.1"/>
    <property type="molecule type" value="Genomic_DNA"/>
</dbReference>
<evidence type="ECO:0000313" key="2">
    <source>
        <dbReference type="Proteomes" id="UP000237347"/>
    </source>
</evidence>
<sequence>MVLAEAGRSLKNLPKDLAAAIEAGRVLGAVVSRFLELEKSPVLRWLL</sequence>